<evidence type="ECO:0000259" key="6">
    <source>
        <dbReference type="PROSITE" id="PS50850"/>
    </source>
</evidence>
<feature type="transmembrane region" description="Helical" evidence="5">
    <location>
        <begin position="75"/>
        <end position="92"/>
    </location>
</feature>
<dbReference type="CDD" id="cd17320">
    <property type="entry name" value="MFS_MdfA_MDR_like"/>
    <property type="match status" value="1"/>
</dbReference>
<accession>Q8D2S8</accession>
<comment type="subcellular location">
    <subcellularLocation>
        <location evidence="1">Membrane</location>
        <topology evidence="1">Multi-pass membrane protein</topology>
    </subcellularLocation>
</comment>
<keyword evidence="2 5" id="KW-0812">Transmembrane</keyword>
<dbReference type="InterPro" id="IPR011701">
    <property type="entry name" value="MFS"/>
</dbReference>
<feature type="transmembrane region" description="Helical" evidence="5">
    <location>
        <begin position="362"/>
        <end position="382"/>
    </location>
</feature>
<sequence length="388" mass="43342">MNKIKNIHILILLIFLISIGQMSQTIYVPSIFNIAKELKVNMEEVQKLMSGYLLCYGISQLIYGPISDKVGRKPVILVGMMIFILSTFLILFANSLELMIILFSIQGLGTGVGGVMARTLPRDIFLNYENLKKANGFLNMGILVSPLIAPLIGGIISNLFEWRMCFVFLLIIGILISTTIFIFLPETCTKKQIKNSIFGYKILIYKKKFNYYLLILTSGLSGIVVFESNSGVLLSEMGFSNIEVSILFILPIPSIFFGSWYIGFSKKSFNYLMWKSVILCLLSGFFMWLPGWFKIMKIWTILIPASLFFFSAGMLFPLATTGAMIPCKGSAGTAGALLGGIQNIGSSFIAFISTFLPKNGQFSIGMITFIIGVIIFLCWWKLSRLEKI</sequence>
<dbReference type="NCBIfam" id="NF008654">
    <property type="entry name" value="PRK11652.1"/>
    <property type="match status" value="1"/>
</dbReference>
<evidence type="ECO:0000313" key="8">
    <source>
        <dbReference type="Proteomes" id="UP000000562"/>
    </source>
</evidence>
<dbReference type="PANTHER" id="PTHR23502:SF32">
    <property type="entry name" value="MULTIDRUG RESISTANCE PROTEIN D"/>
    <property type="match status" value="1"/>
</dbReference>
<feature type="transmembrane region" description="Helical" evidence="5">
    <location>
        <begin position="331"/>
        <end position="356"/>
    </location>
</feature>
<dbReference type="GO" id="GO:0005886">
    <property type="term" value="C:plasma membrane"/>
    <property type="evidence" value="ECO:0007669"/>
    <property type="project" value="TreeGrafter"/>
</dbReference>
<feature type="transmembrane region" description="Helical" evidence="5">
    <location>
        <begin position="209"/>
        <end position="226"/>
    </location>
</feature>
<dbReference type="HOGENOM" id="CLU_001265_47_1_6"/>
<evidence type="ECO:0000256" key="1">
    <source>
        <dbReference type="ARBA" id="ARBA00004141"/>
    </source>
</evidence>
<name>Q8D2S8_WIGBR</name>
<protein>
    <submittedName>
        <fullName evidence="7">EmrD protein</fullName>
    </submittedName>
</protein>
<keyword evidence="8" id="KW-1185">Reference proteome</keyword>
<dbReference type="PANTHER" id="PTHR23502">
    <property type="entry name" value="MAJOR FACILITATOR SUPERFAMILY"/>
    <property type="match status" value="1"/>
</dbReference>
<dbReference type="EMBL" id="BA000021">
    <property type="protein sequence ID" value="BAC24422.1"/>
    <property type="molecule type" value="Genomic_DNA"/>
</dbReference>
<reference evidence="7 8" key="1">
    <citation type="journal article" date="2002" name="Nat. Genet.">
        <title>Genome sequence of the endocellular obligate symbiont of tsetse flies, Wigglesworthia glossinidia.</title>
        <authorList>
            <person name="Akman L."/>
            <person name="Yamashita A."/>
            <person name="Watanabe H."/>
            <person name="Oshima K."/>
            <person name="Shiba T."/>
            <person name="Hattori M."/>
            <person name="Aksoy S."/>
        </authorList>
    </citation>
    <scope>NUCLEOTIDE SEQUENCE [LARGE SCALE GENOMIC DNA]</scope>
</reference>
<evidence type="ECO:0000256" key="4">
    <source>
        <dbReference type="ARBA" id="ARBA00023136"/>
    </source>
</evidence>
<feature type="domain" description="Major facilitator superfamily (MFS) profile" evidence="6">
    <location>
        <begin position="9"/>
        <end position="384"/>
    </location>
</feature>
<evidence type="ECO:0000256" key="3">
    <source>
        <dbReference type="ARBA" id="ARBA00022989"/>
    </source>
</evidence>
<dbReference type="Gene3D" id="1.20.1720.10">
    <property type="entry name" value="Multidrug resistance protein D"/>
    <property type="match status" value="1"/>
</dbReference>
<dbReference type="Proteomes" id="UP000000562">
    <property type="component" value="Chromosome"/>
</dbReference>
<gene>
    <name evidence="7" type="primary">emrD</name>
</gene>
<dbReference type="AlphaFoldDB" id="Q8D2S8"/>
<dbReference type="STRING" id="36870.gene:10368769"/>
<keyword evidence="3 5" id="KW-1133">Transmembrane helix</keyword>
<dbReference type="GO" id="GO:1990961">
    <property type="term" value="P:xenobiotic detoxification by transmembrane export across the plasma membrane"/>
    <property type="evidence" value="ECO:0007669"/>
    <property type="project" value="TreeGrafter"/>
</dbReference>
<dbReference type="Pfam" id="PF07690">
    <property type="entry name" value="MFS_1"/>
    <property type="match status" value="1"/>
</dbReference>
<evidence type="ECO:0000256" key="5">
    <source>
        <dbReference type="SAM" id="Phobius"/>
    </source>
</evidence>
<proteinExistence type="predicted"/>
<feature type="transmembrane region" description="Helical" evidence="5">
    <location>
        <begin position="98"/>
        <end position="117"/>
    </location>
</feature>
<feature type="transmembrane region" description="Helical" evidence="5">
    <location>
        <begin position="166"/>
        <end position="188"/>
    </location>
</feature>
<evidence type="ECO:0000256" key="2">
    <source>
        <dbReference type="ARBA" id="ARBA00022692"/>
    </source>
</evidence>
<evidence type="ECO:0000313" key="7">
    <source>
        <dbReference type="EMBL" id="BAC24422.1"/>
    </source>
</evidence>
<feature type="transmembrane region" description="Helical" evidence="5">
    <location>
        <begin position="271"/>
        <end position="292"/>
    </location>
</feature>
<organism evidence="7 8">
    <name type="scientific">Wigglesworthia glossinidia brevipalpis</name>
    <dbReference type="NCBI Taxonomy" id="36870"/>
    <lineage>
        <taxon>Bacteria</taxon>
        <taxon>Pseudomonadati</taxon>
        <taxon>Pseudomonadota</taxon>
        <taxon>Gammaproteobacteria</taxon>
        <taxon>Enterobacterales</taxon>
        <taxon>Erwiniaceae</taxon>
        <taxon>Wigglesworthia</taxon>
    </lineage>
</organism>
<dbReference type="GO" id="GO:0022857">
    <property type="term" value="F:transmembrane transporter activity"/>
    <property type="evidence" value="ECO:0007669"/>
    <property type="project" value="InterPro"/>
</dbReference>
<dbReference type="eggNOG" id="COG2814">
    <property type="taxonomic scope" value="Bacteria"/>
</dbReference>
<dbReference type="PROSITE" id="PS50850">
    <property type="entry name" value="MFS"/>
    <property type="match status" value="1"/>
</dbReference>
<feature type="transmembrane region" description="Helical" evidence="5">
    <location>
        <begin position="137"/>
        <end position="160"/>
    </location>
</feature>
<keyword evidence="4 5" id="KW-0472">Membrane</keyword>
<feature type="transmembrane region" description="Helical" evidence="5">
    <location>
        <begin position="246"/>
        <end position="264"/>
    </location>
</feature>
<feature type="transmembrane region" description="Helical" evidence="5">
    <location>
        <begin position="49"/>
        <end position="66"/>
    </location>
</feature>
<dbReference type="InterPro" id="IPR036259">
    <property type="entry name" value="MFS_trans_sf"/>
</dbReference>
<dbReference type="SUPFAM" id="SSF103473">
    <property type="entry name" value="MFS general substrate transporter"/>
    <property type="match status" value="1"/>
</dbReference>
<feature type="transmembrane region" description="Helical" evidence="5">
    <location>
        <begin position="298"/>
        <end position="319"/>
    </location>
</feature>
<dbReference type="KEGG" id="wbr:emrD"/>
<dbReference type="InterPro" id="IPR020846">
    <property type="entry name" value="MFS_dom"/>
</dbReference>
<dbReference type="OrthoDB" id="9814303at2"/>